<keyword evidence="3" id="KW-1185">Reference proteome</keyword>
<dbReference type="EMBL" id="SPUM01000135">
    <property type="protein sequence ID" value="TFW28656.1"/>
    <property type="molecule type" value="Genomic_DNA"/>
</dbReference>
<feature type="compositionally biased region" description="Basic and acidic residues" evidence="1">
    <location>
        <begin position="130"/>
        <end position="139"/>
    </location>
</feature>
<accession>A0A4Y9SV81</accession>
<evidence type="ECO:0000256" key="1">
    <source>
        <dbReference type="SAM" id="MobiDB-lite"/>
    </source>
</evidence>
<reference evidence="2 3" key="1">
    <citation type="submission" date="2019-03" db="EMBL/GenBank/DDBJ databases">
        <title>Draft genome of Massilia hortus sp. nov., a novel bacterial species of the Oxalobacteraceae family.</title>
        <authorList>
            <person name="Peta V."/>
            <person name="Raths R."/>
            <person name="Bucking H."/>
        </authorList>
    </citation>
    <scope>NUCLEOTIDE SEQUENCE [LARGE SCALE GENOMIC DNA]</scope>
    <source>
        <strain evidence="2 3">ONC3</strain>
    </source>
</reference>
<evidence type="ECO:0000313" key="2">
    <source>
        <dbReference type="EMBL" id="TFW28656.1"/>
    </source>
</evidence>
<dbReference type="Proteomes" id="UP000297258">
    <property type="component" value="Unassembled WGS sequence"/>
</dbReference>
<evidence type="ECO:0008006" key="4">
    <source>
        <dbReference type="Google" id="ProtNLM"/>
    </source>
</evidence>
<dbReference type="AlphaFoldDB" id="A0A4Y9SV81"/>
<protein>
    <recommendedName>
        <fullName evidence="4">DNA-binding protein</fullName>
    </recommendedName>
</protein>
<sequence length="216" mass="24286">MKTVPPYPAPDWDAWLHVEKIRKLDALCLSMNICPQVANEDYGIIDAMRGDEDEDSGGPRVDDIAAVITFQRRRFAMRELPNTLTLSQFLAFAKKLKWNMPPELAPEAIQAKDHPPPSSPVRGYGTAPKEVGRSDETTIKEPSNADSGETFPSIDLDTRTHVSTACAAFWLGRKPQTLLMWNCHGTGPMRPIKSGRQLMWPVDEIRKHLRLKSKKP</sequence>
<name>A0A4Y9SV81_9BURK</name>
<gene>
    <name evidence="2" type="ORF">E4O92_20615</name>
</gene>
<proteinExistence type="predicted"/>
<evidence type="ECO:0000313" key="3">
    <source>
        <dbReference type="Proteomes" id="UP000297258"/>
    </source>
</evidence>
<organism evidence="2 3">
    <name type="scientific">Massilia horti</name>
    <dbReference type="NCBI Taxonomy" id="2562153"/>
    <lineage>
        <taxon>Bacteria</taxon>
        <taxon>Pseudomonadati</taxon>
        <taxon>Pseudomonadota</taxon>
        <taxon>Betaproteobacteria</taxon>
        <taxon>Burkholderiales</taxon>
        <taxon>Oxalobacteraceae</taxon>
        <taxon>Telluria group</taxon>
        <taxon>Massilia</taxon>
    </lineage>
</organism>
<comment type="caution">
    <text evidence="2">The sequence shown here is derived from an EMBL/GenBank/DDBJ whole genome shotgun (WGS) entry which is preliminary data.</text>
</comment>
<feature type="region of interest" description="Disordered" evidence="1">
    <location>
        <begin position="108"/>
        <end position="154"/>
    </location>
</feature>
<dbReference type="RefSeq" id="WP_135191542.1">
    <property type="nucleotide sequence ID" value="NZ_SPUM01000135.1"/>
</dbReference>
<dbReference type="OrthoDB" id="6615103at2"/>